<feature type="region of interest" description="Disordered" evidence="2">
    <location>
        <begin position="464"/>
        <end position="490"/>
    </location>
</feature>
<dbReference type="OrthoDB" id="4489171at2759"/>
<keyword evidence="4" id="KW-1185">Reference proteome</keyword>
<feature type="region of interest" description="Disordered" evidence="2">
    <location>
        <begin position="647"/>
        <end position="716"/>
    </location>
</feature>
<evidence type="ECO:0008006" key="5">
    <source>
        <dbReference type="Google" id="ProtNLM"/>
    </source>
</evidence>
<dbReference type="AlphaFoldDB" id="A0A5N6KAZ9"/>
<evidence type="ECO:0000256" key="1">
    <source>
        <dbReference type="SAM" id="Coils"/>
    </source>
</evidence>
<dbReference type="GO" id="GO:0005634">
    <property type="term" value="C:nucleus"/>
    <property type="evidence" value="ECO:0007669"/>
    <property type="project" value="TreeGrafter"/>
</dbReference>
<dbReference type="Pfam" id="PF14555">
    <property type="entry name" value="UBA_4"/>
    <property type="match status" value="1"/>
</dbReference>
<evidence type="ECO:0000313" key="4">
    <source>
        <dbReference type="Proteomes" id="UP000326757"/>
    </source>
</evidence>
<dbReference type="CDD" id="cd14273">
    <property type="entry name" value="UBA_TAP-C_like"/>
    <property type="match status" value="1"/>
</dbReference>
<feature type="coiled-coil region" evidence="1">
    <location>
        <begin position="492"/>
        <end position="526"/>
    </location>
</feature>
<feature type="compositionally biased region" description="Low complexity" evidence="2">
    <location>
        <begin position="95"/>
        <end position="104"/>
    </location>
</feature>
<protein>
    <recommendedName>
        <fullName evidence="5">UBA domain-containing protein</fullName>
    </recommendedName>
</protein>
<feature type="region of interest" description="Disordered" evidence="2">
    <location>
        <begin position="729"/>
        <end position="779"/>
    </location>
</feature>
<gene>
    <name evidence="3" type="ORF">EYC80_000514</name>
</gene>
<dbReference type="InterPro" id="IPR055335">
    <property type="entry name" value="Ucp6/RUP1"/>
</dbReference>
<feature type="compositionally biased region" description="Polar residues" evidence="2">
    <location>
        <begin position="677"/>
        <end position="690"/>
    </location>
</feature>
<name>A0A5N6KAZ9_MONLA</name>
<feature type="region of interest" description="Disordered" evidence="2">
    <location>
        <begin position="91"/>
        <end position="115"/>
    </location>
</feature>
<dbReference type="PANTHER" id="PTHR39597:SF1">
    <property type="entry name" value="UBA DOMAIN-CONTAINING PROTEIN RUP1"/>
    <property type="match status" value="1"/>
</dbReference>
<feature type="compositionally biased region" description="Acidic residues" evidence="2">
    <location>
        <begin position="759"/>
        <end position="770"/>
    </location>
</feature>
<dbReference type="GO" id="GO:0016579">
    <property type="term" value="P:protein deubiquitination"/>
    <property type="evidence" value="ECO:0007669"/>
    <property type="project" value="TreeGrafter"/>
</dbReference>
<dbReference type="PANTHER" id="PTHR39597">
    <property type="entry name" value="UBA DOMAIN-CONTAINING PROTEIN RUP1"/>
    <property type="match status" value="1"/>
</dbReference>
<reference evidence="3 4" key="1">
    <citation type="submission" date="2019-06" db="EMBL/GenBank/DDBJ databases">
        <title>Genome Sequence of the Brown Rot Fungal Pathogen Monilinia laxa.</title>
        <authorList>
            <person name="De Miccolis Angelini R.M."/>
            <person name="Landi L."/>
            <person name="Abate D."/>
            <person name="Pollastro S."/>
            <person name="Romanazzi G."/>
            <person name="Faretra F."/>
        </authorList>
    </citation>
    <scope>NUCLEOTIDE SEQUENCE [LARGE SCALE GENOMIC DNA]</scope>
    <source>
        <strain evidence="3 4">Mlax316</strain>
    </source>
</reference>
<sequence length="822" mass="92192">MAAQPTPQDVQSFLDTTGQMNRQEAIQRLKGNNNNVQQAINEYYDDLETGRNQNRYTWDDSQFSMDREGAGGQQGISFSVQGADEFKPSYSHFESAAPSRPPSRTSDNKSPLSKAVDLTTHNDSTVAFTNFGDNNDTELQQALAASMADAGLPPQQSGVIDSEKPFFGPATRADYGDNWAMVPISTVKEIYVDPEPTDRIRDTVNQVPAFLKPSGEGHRLGALLTIYYNIPLAREVFLRRENVETYYPYQAGWWNGRPVEKPLASFQKDPYTVAEDRRFGQELQKVMAFLDKTERSYGSADVITTLPFMQQHRGDDVEAEFFMSFYRLMQGNDLCKHIFSTGVLGLDTDLEEQPTKFAIFDLTLPSKDSLIQNLYDLQDEALWGNCPFTLARTPYLAHIGDVVAFRMKGDKLNDQKGVEVPLVWYPDRYLEFAGKDSLNMRADKQNLETLLVEDVLKIALNHDQNEIPRSDEDGDNQATDTPIGGPKSGELSKKLRKLMHVVNEKLKRLQDQKEKAKEAWRQLSELYTDQSKTSQTLHRYSLRGVSLNKETTYICTRVEPDLIDMGLSDDKCISPSDGQWWRIHYSTSSPPQISVEKTTPEKVLEDVKTENETAILVYASDQAMEAVPGVTPLPLQGFVRDDNIAFSEELPSPPVDTPDGSQFSPRSPGKRKRAERSSSVNSSEDGQYNGTEREGWGDISTTTVSATPPNRLAQSNEVIMGVDPFNDGKAQEMQERSGSGMLQNFAGNSVKKEVGNDSMDIEDTEDTESDEIQRAEAHISVNQKDTGAVKRVGWMTFQSTYSHIVHNEKYNTPAAQSTKHEE</sequence>
<dbReference type="GO" id="GO:0005829">
    <property type="term" value="C:cytosol"/>
    <property type="evidence" value="ECO:0007669"/>
    <property type="project" value="TreeGrafter"/>
</dbReference>
<accession>A0A5N6KAZ9</accession>
<feature type="compositionally biased region" description="Polar residues" evidence="2">
    <location>
        <begin position="736"/>
        <end position="747"/>
    </location>
</feature>
<proteinExistence type="predicted"/>
<evidence type="ECO:0000313" key="3">
    <source>
        <dbReference type="EMBL" id="KAB8300324.1"/>
    </source>
</evidence>
<organism evidence="3 4">
    <name type="scientific">Monilinia laxa</name>
    <name type="common">Brown rot fungus</name>
    <name type="synonym">Sclerotinia laxa</name>
    <dbReference type="NCBI Taxonomy" id="61186"/>
    <lineage>
        <taxon>Eukaryota</taxon>
        <taxon>Fungi</taxon>
        <taxon>Dikarya</taxon>
        <taxon>Ascomycota</taxon>
        <taxon>Pezizomycotina</taxon>
        <taxon>Leotiomycetes</taxon>
        <taxon>Helotiales</taxon>
        <taxon>Sclerotiniaceae</taxon>
        <taxon>Monilinia</taxon>
    </lineage>
</organism>
<comment type="caution">
    <text evidence="3">The sequence shown here is derived from an EMBL/GenBank/DDBJ whole genome shotgun (WGS) entry which is preliminary data.</text>
</comment>
<feature type="compositionally biased region" description="Polar residues" evidence="2">
    <location>
        <begin position="699"/>
        <end position="716"/>
    </location>
</feature>
<evidence type="ECO:0000256" key="2">
    <source>
        <dbReference type="SAM" id="MobiDB-lite"/>
    </source>
</evidence>
<dbReference type="EMBL" id="VIGI01000005">
    <property type="protein sequence ID" value="KAB8300324.1"/>
    <property type="molecule type" value="Genomic_DNA"/>
</dbReference>
<dbReference type="Proteomes" id="UP000326757">
    <property type="component" value="Unassembled WGS sequence"/>
</dbReference>
<keyword evidence="1" id="KW-0175">Coiled coil</keyword>